<dbReference type="AlphaFoldDB" id="A0A2W1B963"/>
<evidence type="ECO:0000313" key="2">
    <source>
        <dbReference type="Proteomes" id="UP000249218"/>
    </source>
</evidence>
<protein>
    <submittedName>
        <fullName evidence="1">Uncharacterized protein</fullName>
    </submittedName>
</protein>
<reference evidence="1 2" key="1">
    <citation type="journal article" date="2017" name="BMC Biol.">
        <title>Genomic innovations, transcriptional plasticity and gene loss underlying the evolution and divergence of two highly polyphagous and invasive Helicoverpa pest species.</title>
        <authorList>
            <person name="Pearce S.L."/>
            <person name="Clarke D.F."/>
            <person name="East P.D."/>
            <person name="Elfekih S."/>
            <person name="Gordon K.H."/>
            <person name="Jermiin L.S."/>
            <person name="McGaughran A."/>
            <person name="Oakeshott J.G."/>
            <person name="Papanikolaou A."/>
            <person name="Perera O.P."/>
            <person name="Rane R.V."/>
            <person name="Richards S."/>
            <person name="Tay W.T."/>
            <person name="Walsh T.K."/>
            <person name="Anderson A."/>
            <person name="Anderson C.J."/>
            <person name="Asgari S."/>
            <person name="Board P.G."/>
            <person name="Bretschneider A."/>
            <person name="Campbell P.M."/>
            <person name="Chertemps T."/>
            <person name="Christeller J.T."/>
            <person name="Coppin C.W."/>
            <person name="Downes S.J."/>
            <person name="Duan G."/>
            <person name="Farnsworth C.A."/>
            <person name="Good R.T."/>
            <person name="Han L.B."/>
            <person name="Han Y.C."/>
            <person name="Hatje K."/>
            <person name="Horne I."/>
            <person name="Huang Y.P."/>
            <person name="Hughes D.S."/>
            <person name="Jacquin-Joly E."/>
            <person name="James W."/>
            <person name="Jhangiani S."/>
            <person name="Kollmar M."/>
            <person name="Kuwar S.S."/>
            <person name="Li S."/>
            <person name="Liu N.Y."/>
            <person name="Maibeche M.T."/>
            <person name="Miller J.R."/>
            <person name="Montagne N."/>
            <person name="Perry T."/>
            <person name="Qu J."/>
            <person name="Song S.V."/>
            <person name="Sutton G.G."/>
            <person name="Vogel H."/>
            <person name="Walenz B.P."/>
            <person name="Xu W."/>
            <person name="Zhang H.J."/>
            <person name="Zou Z."/>
            <person name="Batterham P."/>
            <person name="Edwards O.R."/>
            <person name="Feyereisen R."/>
            <person name="Gibbs R.A."/>
            <person name="Heckel D.G."/>
            <person name="McGrath A."/>
            <person name="Robin C."/>
            <person name="Scherer S.E."/>
            <person name="Worley K.C."/>
            <person name="Wu Y.D."/>
        </authorList>
    </citation>
    <scope>NUCLEOTIDE SEQUENCE [LARGE SCALE GENOMIC DNA]</scope>
    <source>
        <strain evidence="1">Harm_GR_Male_#8</strain>
        <tissue evidence="1">Whole organism</tissue>
    </source>
</reference>
<keyword evidence="2" id="KW-1185">Reference proteome</keyword>
<gene>
    <name evidence="1" type="primary">HaOG214531</name>
    <name evidence="1" type="ORF">B5X24_HaOG214531</name>
</gene>
<sequence length="126" mass="14681">MVCGLCQHNVYKTFLSVCHMKMFVCAHPEEELKLVSRYPCVLSAPYLSDQGMEAKGRKVEENDDDKVLRFIICRDRNKLGEIVADDPNCSFPEETHLKVDFQYDFKGIYMPMDSQMVSNEELKKQY</sequence>
<dbReference type="Proteomes" id="UP000249218">
    <property type="component" value="Unassembled WGS sequence"/>
</dbReference>
<accession>A0A2W1B963</accession>
<evidence type="ECO:0000313" key="1">
    <source>
        <dbReference type="EMBL" id="PZC70955.1"/>
    </source>
</evidence>
<dbReference type="EMBL" id="KZ150416">
    <property type="protein sequence ID" value="PZC70955.1"/>
    <property type="molecule type" value="Genomic_DNA"/>
</dbReference>
<name>A0A2W1B963_HELAM</name>
<dbReference type="OrthoDB" id="7451940at2759"/>
<organism evidence="1 2">
    <name type="scientific">Helicoverpa armigera</name>
    <name type="common">Cotton bollworm</name>
    <name type="synonym">Heliothis armigera</name>
    <dbReference type="NCBI Taxonomy" id="29058"/>
    <lineage>
        <taxon>Eukaryota</taxon>
        <taxon>Metazoa</taxon>
        <taxon>Ecdysozoa</taxon>
        <taxon>Arthropoda</taxon>
        <taxon>Hexapoda</taxon>
        <taxon>Insecta</taxon>
        <taxon>Pterygota</taxon>
        <taxon>Neoptera</taxon>
        <taxon>Endopterygota</taxon>
        <taxon>Lepidoptera</taxon>
        <taxon>Glossata</taxon>
        <taxon>Ditrysia</taxon>
        <taxon>Noctuoidea</taxon>
        <taxon>Noctuidae</taxon>
        <taxon>Heliothinae</taxon>
        <taxon>Helicoverpa</taxon>
    </lineage>
</organism>
<proteinExistence type="predicted"/>